<reference evidence="2" key="2">
    <citation type="submission" date="2023-06" db="EMBL/GenBank/DDBJ databases">
        <authorList>
            <consortium name="Lawrence Berkeley National Laboratory"/>
            <person name="Mondo S.J."/>
            <person name="Hensen N."/>
            <person name="Bonometti L."/>
            <person name="Westerberg I."/>
            <person name="Brannstrom I.O."/>
            <person name="Guillou S."/>
            <person name="Cros-Aarteil S."/>
            <person name="Calhoun S."/>
            <person name="Haridas S."/>
            <person name="Kuo A."/>
            <person name="Pangilinan J."/>
            <person name="Riley R."/>
            <person name="Labutti K."/>
            <person name="Andreopoulos B."/>
            <person name="Lipzen A."/>
            <person name="Chen C."/>
            <person name="Yanf M."/>
            <person name="Daum C."/>
            <person name="Ng V."/>
            <person name="Clum A."/>
            <person name="Steindorff A."/>
            <person name="Ohm R."/>
            <person name="Martin F."/>
            <person name="Silar P."/>
            <person name="Natvig D."/>
            <person name="Lalanne C."/>
            <person name="Gautier V."/>
            <person name="Ament-Velasquez S.L."/>
            <person name="Kruys A."/>
            <person name="Hutchinson M.I."/>
            <person name="Powell A.J."/>
            <person name="Barry K."/>
            <person name="Miller A.N."/>
            <person name="Grigoriev I.V."/>
            <person name="Debuchy R."/>
            <person name="Gladieux P."/>
            <person name="Thoren M.H."/>
            <person name="Johannesson H."/>
        </authorList>
    </citation>
    <scope>NUCLEOTIDE SEQUENCE</scope>
    <source>
        <strain evidence="2">PSN324</strain>
    </source>
</reference>
<dbReference type="EMBL" id="MU864982">
    <property type="protein sequence ID" value="KAK4461875.1"/>
    <property type="molecule type" value="Genomic_DNA"/>
</dbReference>
<sequence length="1460" mass="159013">MSGPTLTMTATAVEPSTPLAFHRSQSQSTHQLMPAPAVAATTPSVWRNVTPVNTDKALPKLPVQQVVRQGQEHANAPFPDFEIPAFEFSSTPSFDLSLDIEKSLSSLNTKTEPEPLSLPPPVVSPPIEPPAPPRPVSVDLDTALRSKFAAESALSLVERQHTRTRSKSMINPPASWLASSKTTPNVPTTRELGPKRLAKNNVVAVSAEETAVAAPQERTKITESLADFAKRSWISKPKDPSPPATGEKRRGLGLRGRSRSRETSAERPAPIPAKAPALSSKTRATGDPPRTTTESTSSTSRALSKASSYLARIKQKPQSVFGRNSSPLSLSTASSLKSTDSECNSPAASSPVLAPATPKASAAKNNSATTPTPARPFASGNHAAPLINANLVPSRSCSNRSSSIESDTDNTTASSTSENTSQSTAGTSITMPHPTSRDPLWATFRTVDVEFPSFAAKPSTAARMAVVRSMLVPFLRSTAHHPSNSSRTILSSEDLDRRATILNKWWNGLLAMLDAGHSRLLAGGFGLAPGIAALGVSFPTLQPIAGVDRPLILETVTMIMMRPEWRACTSHFQPLADRSPEEKVRARSATVSTFASDTDCLITESAEHNVRTMFVNNLTTQMALVVEKMSLRHAPLSMVNWCGKACAYAFFFVPGIADVLVRLWGLHSDMLRRVSDEFGLPRRSKGESEDIVALYPTHLHKLGWSSVKTLSDRLRLAAKLPLMPAKIPWHGPWVSRWRGGDTDLFFIFCKYFYILSEEFIPEGLPLVEKARSPAFVLVHAQILSILDSTVHRQASIDAMMGPPLPEGLHGADAALTGLPVPPNLLKGMDENRLIILLKDMLAENSYGVSWETKHTFAEAFVAIAKAAAKRTPRFEHAGCFMLCDFLEEALVALDAFQNMANGTVATSQTNEQSAPLHFLSSSGQVNYVDWRFWLDVGKMIADSNNTMSEIRILSFIYSVWDALTADPERKEVLCLDWLLTEEFFAKFFNHWCPMVRAYYMRLLCWRVCRDSGSASEVNSKIFQIVSQRLRTVWSHYLWLKQDAEVKGKMYPSTAPCLPSPGKRFLIIRTEVHPPQPGAYRPGFDSLSIAFSTPQPMIKFADNLASPIENKVQSTAEKEKDDGNMSSFKRRLSILGRVLPFSGSPAATPPVDPKRTWDEELEMARRETAAARNPIARLGPPPPPKYPQRPTHVSMPSSDSVSSTGSAPVFDAATFVFRFALTWQTGPGGHPMPMGPSRDRILTRPRLPAPAQARVSARSMGQANVGSNIFRNESPPPIAPGLPPETRRISGLLQTGLISEARNARPLSSADDSPSSLRNSEDKRPSLSVSVNVTPLRLVDGEDDFYVQVPSYDGYESDRSVQSVRSVRSARSVGARSFDISAGARGIRSPAAAPPAIRAEKPTRVYAAGAVYAGRALAEWAMVVSECNSFVDRRRDEGVLGLSDVEVPILGVEGMGMRQKG</sequence>
<dbReference type="Pfam" id="PF08578">
    <property type="entry name" value="DUF1765"/>
    <property type="match status" value="1"/>
</dbReference>
<evidence type="ECO:0000313" key="3">
    <source>
        <dbReference type="Proteomes" id="UP001321749"/>
    </source>
</evidence>
<feature type="compositionally biased region" description="Low complexity" evidence="1">
    <location>
        <begin position="1303"/>
        <end position="1317"/>
    </location>
</feature>
<feature type="region of interest" description="Disordered" evidence="1">
    <location>
        <begin position="1173"/>
        <end position="1199"/>
    </location>
</feature>
<dbReference type="PANTHER" id="PTHR37988:SF1">
    <property type="entry name" value="UPF0592 MEMBRANE PROTEIN C7D4.03C"/>
    <property type="match status" value="1"/>
</dbReference>
<evidence type="ECO:0008006" key="4">
    <source>
        <dbReference type="Google" id="ProtNLM"/>
    </source>
</evidence>
<feature type="compositionally biased region" description="Polar residues" evidence="1">
    <location>
        <begin position="177"/>
        <end position="188"/>
    </location>
</feature>
<feature type="compositionally biased region" description="Low complexity" evidence="1">
    <location>
        <begin position="394"/>
        <end position="425"/>
    </location>
</feature>
<dbReference type="InterPro" id="IPR013887">
    <property type="entry name" value="UPF0592"/>
</dbReference>
<dbReference type="PANTHER" id="PTHR37988">
    <property type="entry name" value="UPF0592 MEMBRANE PROTEIN C7D4.03C"/>
    <property type="match status" value="1"/>
</dbReference>
<dbReference type="Proteomes" id="UP001321749">
    <property type="component" value="Unassembled WGS sequence"/>
</dbReference>
<organism evidence="2 3">
    <name type="scientific">Cladorrhinum samala</name>
    <dbReference type="NCBI Taxonomy" id="585594"/>
    <lineage>
        <taxon>Eukaryota</taxon>
        <taxon>Fungi</taxon>
        <taxon>Dikarya</taxon>
        <taxon>Ascomycota</taxon>
        <taxon>Pezizomycotina</taxon>
        <taxon>Sordariomycetes</taxon>
        <taxon>Sordariomycetidae</taxon>
        <taxon>Sordariales</taxon>
        <taxon>Podosporaceae</taxon>
        <taxon>Cladorrhinum</taxon>
    </lineage>
</organism>
<feature type="region of interest" description="Disordered" evidence="1">
    <location>
        <begin position="108"/>
        <end position="131"/>
    </location>
</feature>
<feature type="region of interest" description="Disordered" evidence="1">
    <location>
        <begin position="316"/>
        <end position="381"/>
    </location>
</feature>
<comment type="caution">
    <text evidence="2">The sequence shown here is derived from an EMBL/GenBank/DDBJ whole genome shotgun (WGS) entry which is preliminary data.</text>
</comment>
<feature type="compositionally biased region" description="Pro residues" evidence="1">
    <location>
        <begin position="116"/>
        <end position="131"/>
    </location>
</feature>
<evidence type="ECO:0000256" key="1">
    <source>
        <dbReference type="SAM" id="MobiDB-lite"/>
    </source>
</evidence>
<keyword evidence="3" id="KW-1185">Reference proteome</keyword>
<proteinExistence type="predicted"/>
<evidence type="ECO:0000313" key="2">
    <source>
        <dbReference type="EMBL" id="KAK4461875.1"/>
    </source>
</evidence>
<feature type="region of interest" description="Disordered" evidence="1">
    <location>
        <begin position="159"/>
        <end position="192"/>
    </location>
</feature>
<name>A0AAV9HM60_9PEZI</name>
<feature type="region of interest" description="Disordered" evidence="1">
    <location>
        <begin position="232"/>
        <end position="303"/>
    </location>
</feature>
<feature type="compositionally biased region" description="Low complexity" evidence="1">
    <location>
        <begin position="290"/>
        <end position="303"/>
    </location>
</feature>
<feature type="compositionally biased region" description="Pro residues" evidence="1">
    <location>
        <begin position="1273"/>
        <end position="1282"/>
    </location>
</feature>
<protein>
    <recommendedName>
        <fullName evidence="4">DUF1765-domain-containing protein</fullName>
    </recommendedName>
</protein>
<feature type="compositionally biased region" description="Polar residues" evidence="1">
    <location>
        <begin position="363"/>
        <end position="372"/>
    </location>
</feature>
<feature type="region of interest" description="Disordered" evidence="1">
    <location>
        <begin position="1299"/>
        <end position="1327"/>
    </location>
</feature>
<accession>A0AAV9HM60</accession>
<feature type="region of interest" description="Disordered" evidence="1">
    <location>
        <begin position="394"/>
        <end position="437"/>
    </location>
</feature>
<feature type="compositionally biased region" description="Low complexity" evidence="1">
    <location>
        <begin position="1187"/>
        <end position="1199"/>
    </location>
</feature>
<feature type="region of interest" description="Disordered" evidence="1">
    <location>
        <begin position="1266"/>
        <end position="1286"/>
    </location>
</feature>
<feature type="compositionally biased region" description="Low complexity" evidence="1">
    <location>
        <begin position="345"/>
        <end position="358"/>
    </location>
</feature>
<feature type="compositionally biased region" description="Low complexity" evidence="1">
    <location>
        <begin position="325"/>
        <end position="338"/>
    </location>
</feature>
<reference evidence="2" key="1">
    <citation type="journal article" date="2023" name="Mol. Phylogenet. Evol.">
        <title>Genome-scale phylogeny and comparative genomics of the fungal order Sordariales.</title>
        <authorList>
            <person name="Hensen N."/>
            <person name="Bonometti L."/>
            <person name="Westerberg I."/>
            <person name="Brannstrom I.O."/>
            <person name="Guillou S."/>
            <person name="Cros-Aarteil S."/>
            <person name="Calhoun S."/>
            <person name="Haridas S."/>
            <person name="Kuo A."/>
            <person name="Mondo S."/>
            <person name="Pangilinan J."/>
            <person name="Riley R."/>
            <person name="LaButti K."/>
            <person name="Andreopoulos B."/>
            <person name="Lipzen A."/>
            <person name="Chen C."/>
            <person name="Yan M."/>
            <person name="Daum C."/>
            <person name="Ng V."/>
            <person name="Clum A."/>
            <person name="Steindorff A."/>
            <person name="Ohm R.A."/>
            <person name="Martin F."/>
            <person name="Silar P."/>
            <person name="Natvig D.O."/>
            <person name="Lalanne C."/>
            <person name="Gautier V."/>
            <person name="Ament-Velasquez S.L."/>
            <person name="Kruys A."/>
            <person name="Hutchinson M.I."/>
            <person name="Powell A.J."/>
            <person name="Barry K."/>
            <person name="Miller A.N."/>
            <person name="Grigoriev I.V."/>
            <person name="Debuchy R."/>
            <person name="Gladieux P."/>
            <person name="Hiltunen Thoren M."/>
            <person name="Johannesson H."/>
        </authorList>
    </citation>
    <scope>NUCLEOTIDE SEQUENCE</scope>
    <source>
        <strain evidence="2">PSN324</strain>
    </source>
</reference>
<gene>
    <name evidence="2" type="ORF">QBC42DRAFT_328752</name>
</gene>